<evidence type="ECO:0000256" key="2">
    <source>
        <dbReference type="ARBA" id="ARBA00006479"/>
    </source>
</evidence>
<dbReference type="InterPro" id="IPR036390">
    <property type="entry name" value="WH_DNA-bd_sf"/>
</dbReference>
<dbReference type="PROSITE" id="PS50943">
    <property type="entry name" value="HTH_CROC1"/>
    <property type="match status" value="1"/>
</dbReference>
<dbReference type="InterPro" id="IPR036388">
    <property type="entry name" value="WH-like_DNA-bd_sf"/>
</dbReference>
<dbReference type="InterPro" id="IPR001387">
    <property type="entry name" value="Cro/C1-type_HTH"/>
</dbReference>
<evidence type="ECO:0000256" key="1">
    <source>
        <dbReference type="ARBA" id="ARBA00002486"/>
    </source>
</evidence>
<keyword evidence="3" id="KW-0859">Xylose metabolism</keyword>
<dbReference type="SUPFAM" id="SSF53067">
    <property type="entry name" value="Actin-like ATPase domain"/>
    <property type="match status" value="1"/>
</dbReference>
<dbReference type="SUPFAM" id="SSF46785">
    <property type="entry name" value="Winged helix' DNA-binding domain"/>
    <property type="match status" value="1"/>
</dbReference>
<dbReference type="EMBL" id="JAQAGZ010000005">
    <property type="protein sequence ID" value="MCZ8512722.1"/>
    <property type="molecule type" value="Genomic_DNA"/>
</dbReference>
<dbReference type="PANTHER" id="PTHR18964:SF149">
    <property type="entry name" value="BIFUNCTIONAL UDP-N-ACETYLGLUCOSAMINE 2-EPIMERASE_N-ACETYLMANNOSAMINE KINASE"/>
    <property type="match status" value="1"/>
</dbReference>
<evidence type="ECO:0000259" key="4">
    <source>
        <dbReference type="PROSITE" id="PS50943"/>
    </source>
</evidence>
<dbReference type="InterPro" id="IPR000600">
    <property type="entry name" value="ROK"/>
</dbReference>
<keyword evidence="6" id="KW-1185">Reference proteome</keyword>
<evidence type="ECO:0000313" key="5">
    <source>
        <dbReference type="EMBL" id="MCZ8512722.1"/>
    </source>
</evidence>
<comment type="similarity">
    <text evidence="2">Belongs to the ROK (NagC/XylR) family.</text>
</comment>
<gene>
    <name evidence="5" type="ORF">O9H85_09905</name>
</gene>
<name>A0ABT4Q7G0_9BACL</name>
<feature type="domain" description="HTH cro/C1-type" evidence="4">
    <location>
        <begin position="17"/>
        <end position="45"/>
    </location>
</feature>
<accession>A0ABT4Q7G0</accession>
<dbReference type="Pfam" id="PF00480">
    <property type="entry name" value="ROK"/>
    <property type="match status" value="1"/>
</dbReference>
<dbReference type="Proteomes" id="UP001527882">
    <property type="component" value="Unassembled WGS sequence"/>
</dbReference>
<dbReference type="PANTHER" id="PTHR18964">
    <property type="entry name" value="ROK (REPRESSOR, ORF, KINASE) FAMILY"/>
    <property type="match status" value="1"/>
</dbReference>
<proteinExistence type="inferred from homology"/>
<comment type="function">
    <text evidence="1">Transcriptional repressor of xylose-utilizing enzymes.</text>
</comment>
<dbReference type="Gene3D" id="1.10.10.10">
    <property type="entry name" value="Winged helix-like DNA-binding domain superfamily/Winged helix DNA-binding domain"/>
    <property type="match status" value="1"/>
</dbReference>
<evidence type="ECO:0000256" key="3">
    <source>
        <dbReference type="ARBA" id="ARBA00022629"/>
    </source>
</evidence>
<dbReference type="RefSeq" id="WP_269881170.1">
    <property type="nucleotide sequence ID" value="NZ_JAQAGZ010000005.1"/>
</dbReference>
<organism evidence="5 6">
    <name type="scientific">Paenibacillus gyeongsangnamensis</name>
    <dbReference type="NCBI Taxonomy" id="3388067"/>
    <lineage>
        <taxon>Bacteria</taxon>
        <taxon>Bacillati</taxon>
        <taxon>Bacillota</taxon>
        <taxon>Bacilli</taxon>
        <taxon>Bacillales</taxon>
        <taxon>Paenibacillaceae</taxon>
        <taxon>Paenibacillus</taxon>
    </lineage>
</organism>
<comment type="caution">
    <text evidence="5">The sequence shown here is derived from an EMBL/GenBank/DDBJ whole genome shotgun (WGS) entry which is preliminary data.</text>
</comment>
<dbReference type="Pfam" id="PF13412">
    <property type="entry name" value="HTH_24"/>
    <property type="match status" value="1"/>
</dbReference>
<protein>
    <submittedName>
        <fullName evidence="5">ROK family transcriptional regulator</fullName>
    </submittedName>
</protein>
<sequence>MNKGTALLRQQNEKRTLALLRKQPHISRQEIAKAMGVSKNTISLIIEKFLKEGVVKEVGAEDPGGVGRPRIQLSLVTEAYKAIGILIQNAFCQYVVTDYGSNILEEGQLPLNGNDAEEAIKTLIKLCESLLSRHPEVLGIGLAVPALVDPVEGVVHFSSHLNWREVPLKARLDEALPVKSLVLNIVKASAIAPSSVVPPEALSNSFYLRIDEGVGGAHIVDSRIYSGASWSAGEIGHLPVRADGPLCSCGQRGCLETLVSLPAIRGRILHEDPRAGLDGSMLDEWDPEAELDAAMDKIIRESGEYVGTAVSQIITLLNPKYVVIDSPFEKLETFRNAVKASVESRALKYPLHHTSLLFVANAYSSSIGAAFAVILDFEKE</sequence>
<reference evidence="5 6" key="1">
    <citation type="submission" date="2022-12" db="EMBL/GenBank/DDBJ databases">
        <title>Draft genome sequence of Paenibacillus sp. dW9.</title>
        <authorList>
            <person name="Choi E.-W."/>
            <person name="Kim D.-U."/>
        </authorList>
    </citation>
    <scope>NUCLEOTIDE SEQUENCE [LARGE SCALE GENOMIC DNA]</scope>
    <source>
        <strain evidence="6">dW9</strain>
    </source>
</reference>
<keyword evidence="3" id="KW-0119">Carbohydrate metabolism</keyword>
<evidence type="ECO:0000313" key="6">
    <source>
        <dbReference type="Proteomes" id="UP001527882"/>
    </source>
</evidence>
<dbReference type="Gene3D" id="3.30.420.40">
    <property type="match status" value="2"/>
</dbReference>
<dbReference type="InterPro" id="IPR043129">
    <property type="entry name" value="ATPase_NBD"/>
</dbReference>